<organism evidence="1 2">
    <name type="scientific">Candidatus Ornithospirochaeta avicola</name>
    <dbReference type="NCBI Taxonomy" id="2840896"/>
    <lineage>
        <taxon>Bacteria</taxon>
        <taxon>Pseudomonadati</taxon>
        <taxon>Spirochaetota</taxon>
        <taxon>Spirochaetia</taxon>
        <taxon>Spirochaetales</taxon>
        <taxon>Spirochaetaceae</taxon>
        <taxon>Spirochaetaceae incertae sedis</taxon>
        <taxon>Candidatus Ornithospirochaeta</taxon>
    </lineage>
</organism>
<dbReference type="Proteomes" id="UP000823936">
    <property type="component" value="Unassembled WGS sequence"/>
</dbReference>
<accession>A0A9D1PUT9</accession>
<gene>
    <name evidence="1" type="ORF">IAB12_05230</name>
</gene>
<dbReference type="AlphaFoldDB" id="A0A9D1PUT9"/>
<comment type="caution">
    <text evidence="1">The sequence shown here is derived from an EMBL/GenBank/DDBJ whole genome shotgun (WGS) entry which is preliminary data.</text>
</comment>
<evidence type="ECO:0000313" key="1">
    <source>
        <dbReference type="EMBL" id="HIV99158.1"/>
    </source>
</evidence>
<name>A0A9D1PUT9_9SPIO</name>
<dbReference type="EMBL" id="DXHU01000020">
    <property type="protein sequence ID" value="HIV99158.1"/>
    <property type="molecule type" value="Genomic_DNA"/>
</dbReference>
<reference evidence="1" key="1">
    <citation type="journal article" date="2021" name="PeerJ">
        <title>Extensive microbial diversity within the chicken gut microbiome revealed by metagenomics and culture.</title>
        <authorList>
            <person name="Gilroy R."/>
            <person name="Ravi A."/>
            <person name="Getino M."/>
            <person name="Pursley I."/>
            <person name="Horton D.L."/>
            <person name="Alikhan N.F."/>
            <person name="Baker D."/>
            <person name="Gharbi K."/>
            <person name="Hall N."/>
            <person name="Watson M."/>
            <person name="Adriaenssens E.M."/>
            <person name="Foster-Nyarko E."/>
            <person name="Jarju S."/>
            <person name="Secka A."/>
            <person name="Antonio M."/>
            <person name="Oren A."/>
            <person name="Chaudhuri R.R."/>
            <person name="La Ragione R."/>
            <person name="Hildebrand F."/>
            <person name="Pallen M.J."/>
        </authorList>
    </citation>
    <scope>NUCLEOTIDE SEQUENCE</scope>
    <source>
        <strain evidence="1">Gambia11-129</strain>
    </source>
</reference>
<reference evidence="1" key="2">
    <citation type="submission" date="2021-04" db="EMBL/GenBank/DDBJ databases">
        <authorList>
            <person name="Gilroy R."/>
        </authorList>
    </citation>
    <scope>NUCLEOTIDE SEQUENCE</scope>
    <source>
        <strain evidence="1">Gambia11-129</strain>
    </source>
</reference>
<evidence type="ECO:0000313" key="2">
    <source>
        <dbReference type="Proteomes" id="UP000823936"/>
    </source>
</evidence>
<proteinExistence type="predicted"/>
<protein>
    <submittedName>
        <fullName evidence="1">Uncharacterized protein</fullName>
    </submittedName>
</protein>
<sequence length="188" mass="20831">MKKILLLFLFLFTLSGLFAYEIVVPQKNEETYMVMKGDESLEIDDYYYYKSIFSSSVLVERFSEHITTLKGEGVTVLVLQNCSESELESVLFSLSFSVEKPVILSVSSELSFENIKELGASYLYTADNLTSSTRAMLRSSGIGFEEISSGSILNVKDGAVSLISGDKNPHKGGFYIKCPDCGAMIYVP</sequence>